<proteinExistence type="predicted"/>
<sequence>MGYLLGVDGGGTKTEFVLVDQGGRVVASHQTGTSYYIQIGFDGLHELLSQGVHAVLEQVGTTAADVDHAFFGLPAYGEDSTAEAMLDVVPEAVLGHRRYTCGNDMICGWAGSLGGADGINIVAGTGSIGYGERQGLSARGGGWGEVFSDEGSAHWIAISGLNAFSRMGDGRLTKGPLYDIFMQAMDLKNDLDICGHVFGRETPSRDRIAAMSKLVAEAAEQGDRVALRIFDSAGYELAAIVDAIRLNLHYGADEPVALSYSGGVFRCGALILEPFRRHLNSFSMMYDVRAPLYSPAIGSVIFAARKSLGEVRPEFLEALAKPVPASS</sequence>
<reference evidence="2 3" key="1">
    <citation type="journal article" date="2014" name="Nature">
        <title>Sequential evolution of bacterial morphology by co-option of a developmental regulator.</title>
        <authorList>
            <person name="Jiang C."/>
            <person name="Brown P.J."/>
            <person name="Ducret A."/>
            <person name="Brun Y.V."/>
        </authorList>
    </citation>
    <scope>NUCLEOTIDE SEQUENCE [LARGE SCALE GENOMIC DNA]</scope>
    <source>
        <strain evidence="2 3">DSM 16100</strain>
    </source>
</reference>
<feature type="domain" description="ATPase BadF/BadG/BcrA/BcrD type" evidence="1">
    <location>
        <begin position="5"/>
        <end position="303"/>
    </location>
</feature>
<protein>
    <recommendedName>
        <fullName evidence="1">ATPase BadF/BadG/BcrA/BcrD type domain-containing protein</fullName>
    </recommendedName>
</protein>
<evidence type="ECO:0000259" key="1">
    <source>
        <dbReference type="Pfam" id="PF01869"/>
    </source>
</evidence>
<evidence type="ECO:0000313" key="3">
    <source>
        <dbReference type="Proteomes" id="UP000017837"/>
    </source>
</evidence>
<dbReference type="InterPro" id="IPR052519">
    <property type="entry name" value="Euk-type_GlcNAc_Kinase"/>
</dbReference>
<keyword evidence="3" id="KW-1185">Reference proteome</keyword>
<dbReference type="PANTHER" id="PTHR43190:SF3">
    <property type="entry name" value="N-ACETYL-D-GLUCOSAMINE KINASE"/>
    <property type="match status" value="1"/>
</dbReference>
<dbReference type="STRING" id="1121022.GCA_000376105_02876"/>
<organism evidence="2 3">
    <name type="scientific">Asticcacaulis benevestitus DSM 16100 = ATCC BAA-896</name>
    <dbReference type="NCBI Taxonomy" id="1121022"/>
    <lineage>
        <taxon>Bacteria</taxon>
        <taxon>Pseudomonadati</taxon>
        <taxon>Pseudomonadota</taxon>
        <taxon>Alphaproteobacteria</taxon>
        <taxon>Caulobacterales</taxon>
        <taxon>Caulobacteraceae</taxon>
        <taxon>Asticcacaulis</taxon>
    </lineage>
</organism>
<dbReference type="AlphaFoldDB" id="V4PFC4"/>
<name>V4PFC4_9CAUL</name>
<dbReference type="EMBL" id="AWGB01000011">
    <property type="protein sequence ID" value="ESQ92642.1"/>
    <property type="molecule type" value="Genomic_DNA"/>
</dbReference>
<dbReference type="Proteomes" id="UP000017837">
    <property type="component" value="Unassembled WGS sequence"/>
</dbReference>
<dbReference type="CDD" id="cd24007">
    <property type="entry name" value="ASKHA_NBD_eukNAGK-like"/>
    <property type="match status" value="1"/>
</dbReference>
<dbReference type="SUPFAM" id="SSF53067">
    <property type="entry name" value="Actin-like ATPase domain"/>
    <property type="match status" value="2"/>
</dbReference>
<dbReference type="PATRIC" id="fig|1121022.4.peg.1487"/>
<gene>
    <name evidence="2" type="ORF">ABENE_07430</name>
</gene>
<dbReference type="RefSeq" id="WP_018082543.1">
    <property type="nucleotide sequence ID" value="NZ_AQWM01000015.1"/>
</dbReference>
<dbReference type="InterPro" id="IPR043129">
    <property type="entry name" value="ATPase_NBD"/>
</dbReference>
<dbReference type="Pfam" id="PF01869">
    <property type="entry name" value="BcrAD_BadFG"/>
    <property type="match status" value="1"/>
</dbReference>
<dbReference type="eggNOG" id="COG2971">
    <property type="taxonomic scope" value="Bacteria"/>
</dbReference>
<accession>V4PFC4</accession>
<dbReference type="PANTHER" id="PTHR43190">
    <property type="entry name" value="N-ACETYL-D-GLUCOSAMINE KINASE"/>
    <property type="match status" value="1"/>
</dbReference>
<comment type="caution">
    <text evidence="2">The sequence shown here is derived from an EMBL/GenBank/DDBJ whole genome shotgun (WGS) entry which is preliminary data.</text>
</comment>
<dbReference type="Gene3D" id="3.30.420.40">
    <property type="match status" value="2"/>
</dbReference>
<evidence type="ECO:0000313" key="2">
    <source>
        <dbReference type="EMBL" id="ESQ92642.1"/>
    </source>
</evidence>
<dbReference type="InterPro" id="IPR002731">
    <property type="entry name" value="ATPase_BadF"/>
</dbReference>